<dbReference type="SUPFAM" id="SSF52821">
    <property type="entry name" value="Rhodanese/Cell cycle control phosphatase"/>
    <property type="match status" value="4"/>
</dbReference>
<protein>
    <submittedName>
        <fullName evidence="2">Rhodanese-related sulfurtransferase</fullName>
    </submittedName>
</protein>
<dbReference type="SMART" id="SM00450">
    <property type="entry name" value="RHOD"/>
    <property type="match status" value="3"/>
</dbReference>
<feature type="domain" description="Rhodanese" evidence="1">
    <location>
        <begin position="402"/>
        <end position="487"/>
    </location>
</feature>
<dbReference type="PANTHER" id="PTHR44086:SF10">
    <property type="entry name" value="THIOSULFATE SULFURTRANSFERASE_RHODANESE-LIKE DOMAIN-CONTAINING PROTEIN 3"/>
    <property type="match status" value="1"/>
</dbReference>
<dbReference type="RefSeq" id="WP_190420732.1">
    <property type="nucleotide sequence ID" value="NZ_JAAOCA010000013.1"/>
</dbReference>
<evidence type="ECO:0000259" key="1">
    <source>
        <dbReference type="PROSITE" id="PS50206"/>
    </source>
</evidence>
<accession>A0ABR7Z1Q1</accession>
<dbReference type="Proteomes" id="UP000805841">
    <property type="component" value="Unassembled WGS sequence"/>
</dbReference>
<dbReference type="InterPro" id="IPR001763">
    <property type="entry name" value="Rhodanese-like_dom"/>
</dbReference>
<dbReference type="PANTHER" id="PTHR44086">
    <property type="entry name" value="THIOSULFATE SULFURTRANSFERASE RDL2, MITOCHONDRIAL-RELATED"/>
    <property type="match status" value="1"/>
</dbReference>
<dbReference type="EMBL" id="JAAOCA010000013">
    <property type="protein sequence ID" value="MBD1599395.1"/>
    <property type="molecule type" value="Genomic_DNA"/>
</dbReference>
<keyword evidence="3" id="KW-1185">Reference proteome</keyword>
<reference evidence="2 3" key="1">
    <citation type="journal article" date="2020" name="Insects">
        <title>Bacteria Belonging to Pseudomonas typographi sp. nov. from the Bark Beetle Ips typographus Have Genomic Potential to Aid in the Host Ecology.</title>
        <authorList>
            <person name="Peral-Aranega E."/>
            <person name="Saati-Santamaria Z."/>
            <person name="Kolarik M."/>
            <person name="Rivas R."/>
            <person name="Garcia-Fraile P."/>
        </authorList>
    </citation>
    <scope>NUCLEOTIDE SEQUENCE [LARGE SCALE GENOMIC DNA]</scope>
    <source>
        <strain evidence="2 3">CA3A</strain>
    </source>
</reference>
<proteinExistence type="predicted"/>
<dbReference type="InterPro" id="IPR036873">
    <property type="entry name" value="Rhodanese-like_dom_sf"/>
</dbReference>
<dbReference type="Pfam" id="PF00581">
    <property type="entry name" value="Rhodanese"/>
    <property type="match status" value="3"/>
</dbReference>
<evidence type="ECO:0000313" key="3">
    <source>
        <dbReference type="Proteomes" id="UP000805841"/>
    </source>
</evidence>
<feature type="domain" description="Rhodanese" evidence="1">
    <location>
        <begin position="280"/>
        <end position="365"/>
    </location>
</feature>
<dbReference type="Gene3D" id="3.40.250.10">
    <property type="entry name" value="Rhodanese-like domain"/>
    <property type="match status" value="4"/>
</dbReference>
<feature type="domain" description="Rhodanese" evidence="1">
    <location>
        <begin position="24"/>
        <end position="114"/>
    </location>
</feature>
<sequence>MYGSLFRSIDSSTLVEHVRAASKGDGEIAVIDVREQKAYAEGLILLSTNLPLQRLELSVATALPRLHTPIVIVDRHGELAAQAVERLHALGYQDLAVLDGGIERWQADGLPLYSGFNVRSKAFAEHVEHAFATPGITATELFARQAGGDDILVLDSRPFAEYHYSTVPGALSVPGAELVRSVRDIAPAPSTTLVVSCGGRTRSIIGAQSLISAGVPNPVLTLRNGTGGLRLDGIELEYGANRAHSPASEAALDWAQSATEHLVNSPPLTTSAFSALLGDGQRSLYVFDLREADAYAAGHHPLARHVSGGQLLQAIDVHAPVWNARIVLIDDGALVRARQTAYWLEQLGSFEVALMAQPEVPDATAQGPQQVPVRPIKRATVEHVSAAELAEALQHNAPSTPVQVVDLALSPAYRQGHIADSRWALRSELQQLLAQGPGRIVLTCESGQFADVAGQYLVAEQPALASRVQVLTGGNQAWRAAGFPLVASVAQAPADVAHFIDVWTPPQQTVGDLLGAVKAYLTWEVGLLEQLARDPLQAILIRGVRPPSPPAQT</sequence>
<evidence type="ECO:0000313" key="2">
    <source>
        <dbReference type="EMBL" id="MBD1599395.1"/>
    </source>
</evidence>
<gene>
    <name evidence="2" type="ORF">HAQ05_11855</name>
</gene>
<organism evidence="2 3">
    <name type="scientific">Pseudomonas typographi</name>
    <dbReference type="NCBI Taxonomy" id="2715964"/>
    <lineage>
        <taxon>Bacteria</taxon>
        <taxon>Pseudomonadati</taxon>
        <taxon>Pseudomonadota</taxon>
        <taxon>Gammaproteobacteria</taxon>
        <taxon>Pseudomonadales</taxon>
        <taxon>Pseudomonadaceae</taxon>
        <taxon>Pseudomonas</taxon>
    </lineage>
</organism>
<comment type="caution">
    <text evidence="2">The sequence shown here is derived from an EMBL/GenBank/DDBJ whole genome shotgun (WGS) entry which is preliminary data.</text>
</comment>
<name>A0ABR7Z1Q1_9PSED</name>
<dbReference type="PROSITE" id="PS50206">
    <property type="entry name" value="RHODANESE_3"/>
    <property type="match status" value="4"/>
</dbReference>
<feature type="domain" description="Rhodanese" evidence="1">
    <location>
        <begin position="147"/>
        <end position="238"/>
    </location>
</feature>